<keyword evidence="9 17" id="KW-1133">Transmembrane helix</keyword>
<comment type="subunit">
    <text evidence="3">Heterooctamer of two A chains, two B chains, two C chains and two D chains.</text>
</comment>
<dbReference type="GO" id="GO:0009319">
    <property type="term" value="C:cytochrome o ubiquinol oxidase complex"/>
    <property type="evidence" value="ECO:0007669"/>
    <property type="project" value="TreeGrafter"/>
</dbReference>
<evidence type="ECO:0000256" key="4">
    <source>
        <dbReference type="ARBA" id="ARBA00014689"/>
    </source>
</evidence>
<evidence type="ECO:0000256" key="11">
    <source>
        <dbReference type="ARBA" id="ARBA00023136"/>
    </source>
</evidence>
<accession>A0A838LBY3</accession>
<feature type="transmembrane region" description="Helical" evidence="17">
    <location>
        <begin position="66"/>
        <end position="84"/>
    </location>
</feature>
<sequence>MDRRLHLRLSAGSPALSAAHDHGHDGHPPVTRSGYLIGFGLSVVLTAIPFWLVMTGTLGSAAATGYTIMGFALVQVVVHAIFFLHLNPKAESGWQFMALIFTIVVVVITLIGSLWVMYHMNVNMMPGTADSASGM</sequence>
<gene>
    <name evidence="18" type="primary">cyoD</name>
    <name evidence="18" type="ORF">HZF05_12855</name>
</gene>
<evidence type="ECO:0000256" key="12">
    <source>
        <dbReference type="ARBA" id="ARBA00025694"/>
    </source>
</evidence>
<evidence type="ECO:0000313" key="18">
    <source>
        <dbReference type="EMBL" id="MBA2934988.1"/>
    </source>
</evidence>
<comment type="caution">
    <text evidence="18">The sequence shown here is derived from an EMBL/GenBank/DDBJ whole genome shotgun (WGS) entry which is preliminary data.</text>
</comment>
<evidence type="ECO:0000256" key="1">
    <source>
        <dbReference type="ARBA" id="ARBA00004651"/>
    </source>
</evidence>
<evidence type="ECO:0000256" key="10">
    <source>
        <dbReference type="ARBA" id="ARBA00023002"/>
    </source>
</evidence>
<evidence type="ECO:0000256" key="6">
    <source>
        <dbReference type="ARBA" id="ARBA00022475"/>
    </source>
</evidence>
<protein>
    <recommendedName>
        <fullName evidence="4">Cytochrome bo(3) ubiquinol oxidase subunit 4</fullName>
    </recommendedName>
    <alternativeName>
        <fullName evidence="16">Cytochrome o ubiquinol oxidase subunit 4</fullName>
    </alternativeName>
    <alternativeName>
        <fullName evidence="13">Oxidase bo(3) subunit 4</fullName>
    </alternativeName>
    <alternativeName>
        <fullName evidence="14">Ubiquinol oxidase polypeptide IV</fullName>
    </alternativeName>
    <alternativeName>
        <fullName evidence="15">Ubiquinol oxidase subunit 4</fullName>
    </alternativeName>
</protein>
<feature type="transmembrane region" description="Helical" evidence="17">
    <location>
        <begin position="34"/>
        <end position="54"/>
    </location>
</feature>
<dbReference type="PANTHER" id="PTHR36835:SF1">
    <property type="entry name" value="CYTOCHROME BO(3) UBIQUINOL OXIDASE SUBUNIT 4"/>
    <property type="match status" value="1"/>
</dbReference>
<dbReference type="InterPro" id="IPR014210">
    <property type="entry name" value="Cyt_o_ubiqinol_oxidase_su4"/>
</dbReference>
<keyword evidence="5" id="KW-0813">Transport</keyword>
<dbReference type="InterPro" id="IPR050968">
    <property type="entry name" value="Cytochrome_c_oxidase_bac_sub4"/>
</dbReference>
<keyword evidence="8" id="KW-0249">Electron transport</keyword>
<evidence type="ECO:0000256" key="14">
    <source>
        <dbReference type="ARBA" id="ARBA00030211"/>
    </source>
</evidence>
<organism evidence="18 19">
    <name type="scientific">Sphingomonas chungangi</name>
    <dbReference type="NCBI Taxonomy" id="2683589"/>
    <lineage>
        <taxon>Bacteria</taxon>
        <taxon>Pseudomonadati</taxon>
        <taxon>Pseudomonadota</taxon>
        <taxon>Alphaproteobacteria</taxon>
        <taxon>Sphingomonadales</taxon>
        <taxon>Sphingomonadaceae</taxon>
        <taxon>Sphingomonas</taxon>
    </lineage>
</organism>
<dbReference type="Proteomes" id="UP000570166">
    <property type="component" value="Unassembled WGS sequence"/>
</dbReference>
<dbReference type="GO" id="GO:0005886">
    <property type="term" value="C:plasma membrane"/>
    <property type="evidence" value="ECO:0007669"/>
    <property type="project" value="UniProtKB-SubCell"/>
</dbReference>
<reference evidence="18 19" key="1">
    <citation type="submission" date="2020-07" db="EMBL/GenBank/DDBJ databases">
        <authorList>
            <person name="Sun Q."/>
        </authorList>
    </citation>
    <scope>NUCLEOTIDE SEQUENCE [LARGE SCALE GENOMIC DNA]</scope>
    <source>
        <strain evidence="18 19">CGMCC 1.13654</strain>
    </source>
</reference>
<keyword evidence="10" id="KW-0560">Oxidoreductase</keyword>
<evidence type="ECO:0000256" key="8">
    <source>
        <dbReference type="ARBA" id="ARBA00022982"/>
    </source>
</evidence>
<dbReference type="GO" id="GO:0019646">
    <property type="term" value="P:aerobic electron transport chain"/>
    <property type="evidence" value="ECO:0007669"/>
    <property type="project" value="TreeGrafter"/>
</dbReference>
<evidence type="ECO:0000256" key="15">
    <source>
        <dbReference type="ARBA" id="ARBA00031887"/>
    </source>
</evidence>
<evidence type="ECO:0000256" key="5">
    <source>
        <dbReference type="ARBA" id="ARBA00022448"/>
    </source>
</evidence>
<dbReference type="Pfam" id="PF03626">
    <property type="entry name" value="COX4_pro"/>
    <property type="match status" value="1"/>
</dbReference>
<evidence type="ECO:0000256" key="9">
    <source>
        <dbReference type="ARBA" id="ARBA00022989"/>
    </source>
</evidence>
<dbReference type="GO" id="GO:0009486">
    <property type="term" value="F:cytochrome bo3 ubiquinol oxidase activity"/>
    <property type="evidence" value="ECO:0007669"/>
    <property type="project" value="InterPro"/>
</dbReference>
<evidence type="ECO:0000256" key="16">
    <source>
        <dbReference type="ARBA" id="ARBA00032185"/>
    </source>
</evidence>
<feature type="transmembrane region" description="Helical" evidence="17">
    <location>
        <begin position="96"/>
        <end position="118"/>
    </location>
</feature>
<comment type="subcellular location">
    <subcellularLocation>
        <location evidence="1">Cell membrane</location>
        <topology evidence="1">Multi-pass membrane protein</topology>
    </subcellularLocation>
</comment>
<comment type="function">
    <text evidence="12">Cytochrome bo(3) ubiquinol terminal oxidase is the component of the aerobic respiratory chain of E.coli that predominates when cells are grown at high aeration. Has proton pump activity across the membrane in addition to electron transfer, pumping 2 protons/electron.</text>
</comment>
<keyword evidence="6" id="KW-1003">Cell membrane</keyword>
<name>A0A838LBY3_9SPHN</name>
<evidence type="ECO:0000256" key="7">
    <source>
        <dbReference type="ARBA" id="ARBA00022692"/>
    </source>
</evidence>
<dbReference type="GO" id="GO:0015078">
    <property type="term" value="F:proton transmembrane transporter activity"/>
    <property type="evidence" value="ECO:0007669"/>
    <property type="project" value="TreeGrafter"/>
</dbReference>
<proteinExistence type="inferred from homology"/>
<keyword evidence="19" id="KW-1185">Reference proteome</keyword>
<evidence type="ECO:0000313" key="19">
    <source>
        <dbReference type="Proteomes" id="UP000570166"/>
    </source>
</evidence>
<keyword evidence="7 17" id="KW-0812">Transmembrane</keyword>
<evidence type="ECO:0000256" key="2">
    <source>
        <dbReference type="ARBA" id="ARBA00008079"/>
    </source>
</evidence>
<comment type="similarity">
    <text evidence="2">Belongs to the cytochrome c oxidase bacterial subunit 4 family.</text>
</comment>
<evidence type="ECO:0000256" key="17">
    <source>
        <dbReference type="SAM" id="Phobius"/>
    </source>
</evidence>
<dbReference type="NCBIfam" id="TIGR02847">
    <property type="entry name" value="CyoD"/>
    <property type="match status" value="1"/>
</dbReference>
<dbReference type="EMBL" id="JACEIB010000007">
    <property type="protein sequence ID" value="MBA2934988.1"/>
    <property type="molecule type" value="Genomic_DNA"/>
</dbReference>
<dbReference type="PANTHER" id="PTHR36835">
    <property type="entry name" value="CYTOCHROME BO(3) UBIQUINOL OXIDASE SUBUNIT 4"/>
    <property type="match status" value="1"/>
</dbReference>
<evidence type="ECO:0000256" key="3">
    <source>
        <dbReference type="ARBA" id="ARBA00011700"/>
    </source>
</evidence>
<keyword evidence="11 17" id="KW-0472">Membrane</keyword>
<evidence type="ECO:0000256" key="13">
    <source>
        <dbReference type="ARBA" id="ARBA00030071"/>
    </source>
</evidence>
<dbReference type="InterPro" id="IPR005171">
    <property type="entry name" value="Cyt_c_oxidase_su4_prok"/>
</dbReference>
<dbReference type="GO" id="GO:0015990">
    <property type="term" value="P:electron transport coupled proton transport"/>
    <property type="evidence" value="ECO:0007669"/>
    <property type="project" value="InterPro"/>
</dbReference>
<dbReference type="AlphaFoldDB" id="A0A838LBY3"/>